<dbReference type="SMART" id="SM00829">
    <property type="entry name" value="PKS_ER"/>
    <property type="match status" value="1"/>
</dbReference>
<dbReference type="SUPFAM" id="SSF55048">
    <property type="entry name" value="Probable ACP-binding domain of malonyl-CoA ACP transacylase"/>
    <property type="match status" value="1"/>
</dbReference>
<dbReference type="Gene3D" id="3.40.50.720">
    <property type="entry name" value="NAD(P)-binding Rossmann-like Domain"/>
    <property type="match status" value="3"/>
</dbReference>
<dbReference type="CDD" id="cd05195">
    <property type="entry name" value="enoyl_red"/>
    <property type="match status" value="1"/>
</dbReference>
<dbReference type="EMBL" id="KZ805507">
    <property type="protein sequence ID" value="PVH95143.1"/>
    <property type="molecule type" value="Genomic_DNA"/>
</dbReference>
<evidence type="ECO:0000256" key="6">
    <source>
        <dbReference type="ARBA" id="ARBA00023268"/>
    </source>
</evidence>
<dbReference type="Gene3D" id="3.40.366.10">
    <property type="entry name" value="Malonyl-Coenzyme A Acyl Carrier Protein, domain 2"/>
    <property type="match status" value="1"/>
</dbReference>
<dbReference type="Pfam" id="PF00668">
    <property type="entry name" value="Condensation"/>
    <property type="match status" value="1"/>
</dbReference>
<dbReference type="InterPro" id="IPR049552">
    <property type="entry name" value="PKS_DH_N"/>
</dbReference>
<evidence type="ECO:0000256" key="7">
    <source>
        <dbReference type="ARBA" id="ARBA00029443"/>
    </source>
</evidence>
<dbReference type="InterPro" id="IPR036736">
    <property type="entry name" value="ACP-like_sf"/>
</dbReference>
<dbReference type="GO" id="GO:0016491">
    <property type="term" value="F:oxidoreductase activity"/>
    <property type="evidence" value="ECO:0007669"/>
    <property type="project" value="UniProtKB-KW"/>
</dbReference>
<dbReference type="InterPro" id="IPR023213">
    <property type="entry name" value="CAT-like_dom_sf"/>
</dbReference>
<dbReference type="Pfam" id="PF00550">
    <property type="entry name" value="PP-binding"/>
    <property type="match status" value="1"/>
</dbReference>
<feature type="domain" description="Carrier" evidence="10">
    <location>
        <begin position="3287"/>
        <end position="3362"/>
    </location>
</feature>
<feature type="domain" description="Carrier" evidence="10">
    <location>
        <begin position="2151"/>
        <end position="2228"/>
    </location>
</feature>
<dbReference type="InterPro" id="IPR018201">
    <property type="entry name" value="Ketoacyl_synth_AS"/>
</dbReference>
<dbReference type="PROSITE" id="PS00455">
    <property type="entry name" value="AMP_BINDING"/>
    <property type="match status" value="1"/>
</dbReference>
<dbReference type="PROSITE" id="PS50075">
    <property type="entry name" value="CARRIER"/>
    <property type="match status" value="2"/>
</dbReference>
<dbReference type="GO" id="GO:0004315">
    <property type="term" value="F:3-oxoacyl-[acyl-carrier-protein] synthase activity"/>
    <property type="evidence" value="ECO:0007669"/>
    <property type="project" value="InterPro"/>
</dbReference>
<dbReference type="InterPro" id="IPR000873">
    <property type="entry name" value="AMP-dep_synth/lig_dom"/>
</dbReference>
<dbReference type="SUPFAM" id="SSF56801">
    <property type="entry name" value="Acetyl-CoA synthetase-like"/>
    <property type="match status" value="1"/>
</dbReference>
<dbReference type="Gene3D" id="3.30.70.3290">
    <property type="match status" value="1"/>
</dbReference>
<dbReference type="Pfam" id="PF00501">
    <property type="entry name" value="AMP-binding"/>
    <property type="match status" value="1"/>
</dbReference>
<keyword evidence="4" id="KW-0808">Transferase</keyword>
<dbReference type="InterPro" id="IPR016036">
    <property type="entry name" value="Malonyl_transacylase_ACP-bd"/>
</dbReference>
<dbReference type="GO" id="GO:0031177">
    <property type="term" value="F:phosphopantetheine binding"/>
    <property type="evidence" value="ECO:0007669"/>
    <property type="project" value="InterPro"/>
</dbReference>
<evidence type="ECO:0000256" key="8">
    <source>
        <dbReference type="ARBA" id="ARBA00029454"/>
    </source>
</evidence>
<dbReference type="InterPro" id="IPR009081">
    <property type="entry name" value="PP-bd_ACP"/>
</dbReference>
<sequence>MVSTMQKPSREPCAIVGAACRVPGATNTHALWDILEKRKDLQRKMPADRYNADAFYHPNGSNKGTSNARLGYYLDQGLDQFDASFFNISGKEAEAMDPQQRLLLEVVYEALENAGITLDDVRGSRTSVYAGSFTYDYQSITHRELNHYPKYSITGSSTNTILANRISFFFGLHGPSVQVDTACSSSLTGFHLGVQSLQSGESDMAIICGTALHFDPTIFITMTDFGMLSTDGRCRHFDANASGYVRGDGICALILKKQHLAELHGNNIRAIVRGTGANHDGTKEGLTLPNPKAQADLVRDVYAAAGLEPKDTGYFEAHGTGTKAGDPREALGIGSVFAADRIDPLYVGSIKTNIGHLEGASGLAGVIKSMLSVEKGKILPNMHFDTPNPDIDFEGLKIRVPQEVVDWNPANGIRRASINSFGFGGSNAHVVLENYRKPHDQFTPPDSPTLLPLHSRPFLLPLTSHSENGGKLLQSTIARYIDDNPHIEARDLVHSYSTRRTLHQFRTYAIGSNLKEISINALNLEPEAKWKRASTSQRLGFVFTGQGAQWHAMGRQLIEENALFRHVLSECEATLQTLPDAPRWSLLDELRKPESDSRISQSEFSQPLCTALQIALVDVLKTWAIEPSAVVGHSSGEIAAAYAAGILSRRDAIICAFYRGLYMSKGKGRAAGGMMAVGLTEFEAALELEPYTGRAGIAAINSPSSITLSGDREVMLEIKKKLDAKKVFARLLQVEQAFHSHHMLPLAPPFERALASTGSFSPNLARIRMFSSVTARDSSARPMDSTYWSDNMIGRVRFSDALTGMVLDDNDEPAIDILVEIGPHPALKGPSKQTIKALGLDIPYVASLDRKVKAYDSLLSCAGQLFAFGYKVDLEAVNSDYTLSANGNTIRAVIGKTLDNIPTYSWDHKRYWAETRYSKEYRQRAYRHSILGSRVPGSPSTNPRWHNYLRNSELTWMSAHSIDNVIILPGAAYFTIAIEALIQTVPAEQIEDIVLSDVSIKAALSIPDSDMGVEIMSDLSFVEEISNSQTRSYKFTIYSFAEDGETVQNCSGTISATNRAEPHSECTFEEFQVRTLHRRPANKFYEHLSQIGLQYGEAFRLVSGAFESASGFAVAALEYNPSKTLTDDSDVCVLHPTLVDSAFHVIFAALESKLGQVLDDAYVPTFCRTLRISASLIARKHDAGARKYWVTAETDVVNPRLALGNVIIHESDSKARLVELNDLQFTALGLSQGKELSRPVFFRIKWKAAFDFLGLNSVEPEFSDLDDLLACYTHQYPENKILHISSTSQTIEEASQFDLVVVDVESHSGVHGFLKPNGFLVSTKPQFTPGTLRRKFTHGDLSIWQEPSQNTWPKRLTLLLASSPSNETLNIVRAIQRKSSSDNISITTLIDFDESFLLQDDFVSLVGLDEDIFAHASSQSLLQFDALKRILCTPAKNLVWVYKTTDGSAEVISQSLISGLARVARIENHSLRLVTLELQEEYIAQHVCHWIHHTFALPYQDDELVVKGGRILIPRVERDEKLNRQISGRGDTQTDSFLSFKDHRLRLINSPFSINPSSVAFEHNAIGTVPLADDEVELAVKASSLTREDTLTSCVGTIIDTGRNSKLRKGDLVFALSPNETAHTSILRTKSHFVHTVATTGPAASIGIPLLKARYALLELARIQKGDVCLVHDAFSITGQIAISIIQVTGAKIMATVRKDEDREYLRERFGLSVDSVLVLTDEDSTELVRKASVGKGCRVFLNCSTTSIEQDFSDCVGVAGILIEFGKRKASLARSDRNITHASVDIATVIKEDIHLAQRLLQESFKSLEDCMVKPPPEDIRFPYSRISEAFHSLKADPSLNQVLLYADEDLVPVRRSAGGLPTLFNSQKTYLIVGGLGGIGQILAQWMFRKGARKLSFLSRSGATKADAKETIEWLQQRGAVVTVYRGSVADELAVHQWVEGIEGDLGGVFQCATVLRSGSLSNTTALKWQTVLDPKVKGTLNLHYATIGRPLDFFLCFSSLLAIIGFPSEANYSAANGFMDNFIAWRRKQGLPGASINIGVVADAGLIAESESLKTGMQRMHMDMLSENELFFQIEQGIVSQYSDEESDGIADHQLLSGINVTSRDPHWSSKPLFRRLYANVGTDGAGVGSGVDKDLLSLLRAAESPERTREILTAAFIEKISSSLSIPSADIHLGLPLSSYGMDSLVAVDFRKWFSKEIGVDLALFDILGSKTTGHLIHKVCEIFSAQQLAKPDFLPSSKEKVEKQAPSQDVPELVISNIKPDHLPLSSFQRRLWFMDNIMEKAGGLSIGVTLMIKGEPQLDRINRSFHELARRNETLRTRYFEGDEFAEQEVLPMLSTNVQYLDISTAPAPFDRVQSEVEELTGEPMDLEKGVYRSRLVKLGDARYAWLFSIHHIAVDGGSRQSFMEQIVACYNEVGTEEGSLRSAPKLSYVDFTLWHEGVLKSAEVQSDLAWWKEHLSGAHPTSKLLPFAQNTRPEKASDERRTIRSRITKTTLKRMKRICSSVNVTPFHFVLAALRAFVFRYTAEEDLTMLVINGERPHPSFEGILGLFVNVIPLRWKGAFEGPFESILLEAKSLAMESMAHSQAPFNSIVDSLNLGWSPQNFPLGQIALNYHIYAKSPKYTTTDFEILDVHITDVPTACELQFEVLEDPETGLGFALDYDSYLYGASEMDRFLENFITFVGSAVRDFRQPIEELDLCGKLEYDFLQTNCWLEEASTIQWMDMPLWERFTQVAHQQPQSIAVMTSDGNSITYEYLKRRAEGAATLLQTHGISQGDRVGVLSHPSIDAIAVMLSTAILRCTYVPLDPNYAPARLEYMIEDTAPSLILYGPGLHSLVDSMKKSTKPQILPLSASPPATTLQSHHEPGKPGDLFYIVYTSGSTGKPKGIMVSHENTRAMLAGRNQALDLSRTDVFLSHSSISFDISITQTWGSFVSGATVALATNDTKQDIKELATFIRDASVTMIFMTPTQFAMMIENCLTELRGSQSLRAVSMIGEHLHPRLATAIYDLGIPHLTVFNEYGPSETTSQNTLYKVPYPTSGQRTIDVGRPLPNNSVYIVNSKLNPVPVGVTGELCLGGPQISLGYLGHSNPVFMMNPFVSGIFKSRGWDRLYRTGDLARFRGDGLIDLEGRKSGDKQIKLRGNRIDLEEIESEIHRVSSCDSSLPFKQGVVVIARTLEQAAFDSLTDDRQLVAFIVTEARHSRAEYQIMVNTLHAELRKTLNGYMLPACYQMMETLPTTLSGKVNRVELSKMKLDPIFHLETAGTERPEGPKEQAAINMPDQNALLGIIKKIFATVLKLPGNKRVQDLDNFFNLGGHSVLALRLQKALNKELGTLVKLIEIFRNPTPIGLATVLMPNLNASVVSSNAPSISISEEIDWSKETHLLDDKRYWPGIVTKSNHSEIPSAKGTLLIGADGFVGYYMLKYLLTLHPDTRVYLVSLEDRFNLGDLFAAFMQHNLFDKDLSQSNLLSRTEIIQGTMEQEKYGLSDEEFDKLGQKVQSIYHTGGFVSLLATYSDLRARNVQSIFTMIELASRGRASVPTSLHYISTWSVIHLQTWKMTALAKGSIWLDEQNAGSFQPPQTNDHGYFKTRWVAEMLIEEAARRGFPTTIYRCPAHTAPIGSLSATPSENFTINMYLSMAESGLILRMPERTDKIESDVGMVRDDHVPGRLLDLNDWFEAITASSNEKEYLEWTTYKDYLDNGHIMFTIHDPKTRPLLKDIDSAGDSRRVKCPPVDAEYFSSILKQKKLYTKGGR</sequence>
<dbReference type="SUPFAM" id="SSF47336">
    <property type="entry name" value="ACP-like"/>
    <property type="match status" value="2"/>
</dbReference>
<dbReference type="Pfam" id="PF21089">
    <property type="entry name" value="PKS_DH_N"/>
    <property type="match status" value="1"/>
</dbReference>
<dbReference type="PROSITE" id="PS52004">
    <property type="entry name" value="KS3_2"/>
    <property type="match status" value="1"/>
</dbReference>
<gene>
    <name evidence="13" type="ORF">DM02DRAFT_691389</name>
</gene>
<dbReference type="CDD" id="cd05930">
    <property type="entry name" value="A_NRPS"/>
    <property type="match status" value="1"/>
</dbReference>
<dbReference type="InterPro" id="IPR013968">
    <property type="entry name" value="PKS_KR"/>
</dbReference>
<evidence type="ECO:0000259" key="10">
    <source>
        <dbReference type="PROSITE" id="PS50075"/>
    </source>
</evidence>
<dbReference type="InterPro" id="IPR042099">
    <property type="entry name" value="ANL_N_sf"/>
</dbReference>
<comment type="similarity">
    <text evidence="7">In the C-terminal section; belongs to the NRP synthetase family.</text>
</comment>
<dbReference type="FunFam" id="3.40.366.10:FF:000002">
    <property type="entry name" value="Probable polyketide synthase 2"/>
    <property type="match status" value="1"/>
</dbReference>
<dbReference type="InterPro" id="IPR013120">
    <property type="entry name" value="FAR_NAD-bd"/>
</dbReference>
<dbReference type="InterPro" id="IPR020841">
    <property type="entry name" value="PKS_Beta-ketoAc_synthase_dom"/>
</dbReference>
<evidence type="ECO:0000259" key="11">
    <source>
        <dbReference type="PROSITE" id="PS52004"/>
    </source>
</evidence>
<dbReference type="InterPro" id="IPR050091">
    <property type="entry name" value="PKS_NRPS_Biosynth_Enz"/>
</dbReference>
<dbReference type="Gene3D" id="3.40.50.12780">
    <property type="entry name" value="N-terminal domain of ligase-like"/>
    <property type="match status" value="1"/>
</dbReference>
<evidence type="ECO:0000256" key="1">
    <source>
        <dbReference type="ARBA" id="ARBA00022450"/>
    </source>
</evidence>
<dbReference type="Pfam" id="PF00698">
    <property type="entry name" value="Acyl_transf_1"/>
    <property type="match status" value="1"/>
</dbReference>
<dbReference type="GO" id="GO:0006633">
    <property type="term" value="P:fatty acid biosynthetic process"/>
    <property type="evidence" value="ECO:0007669"/>
    <property type="project" value="InterPro"/>
</dbReference>
<organism evidence="13 14">
    <name type="scientific">Periconia macrospinosa</name>
    <dbReference type="NCBI Taxonomy" id="97972"/>
    <lineage>
        <taxon>Eukaryota</taxon>
        <taxon>Fungi</taxon>
        <taxon>Dikarya</taxon>
        <taxon>Ascomycota</taxon>
        <taxon>Pezizomycotina</taxon>
        <taxon>Dothideomycetes</taxon>
        <taxon>Pleosporomycetidae</taxon>
        <taxon>Pleosporales</taxon>
        <taxon>Massarineae</taxon>
        <taxon>Periconiaceae</taxon>
        <taxon>Periconia</taxon>
    </lineage>
</organism>
<feature type="active site" description="Proton acceptor; for dehydratase activity" evidence="9">
    <location>
        <position position="960"/>
    </location>
</feature>
<dbReference type="STRING" id="97972.A0A2V1DC57"/>
<dbReference type="InterPro" id="IPR020843">
    <property type="entry name" value="ER"/>
</dbReference>
<dbReference type="Gene3D" id="3.40.47.10">
    <property type="match status" value="1"/>
</dbReference>
<dbReference type="Gene3D" id="3.30.559.10">
    <property type="entry name" value="Chloramphenicol acetyltransferase-like domain"/>
    <property type="match status" value="1"/>
</dbReference>
<keyword evidence="14" id="KW-1185">Reference proteome</keyword>
<feature type="domain" description="Ketosynthase family 3 (KS3)" evidence="11">
    <location>
        <begin position="10"/>
        <end position="434"/>
    </location>
</feature>
<dbReference type="Pfam" id="PF02801">
    <property type="entry name" value="Ketoacyl-synt_C"/>
    <property type="match status" value="1"/>
</dbReference>
<dbReference type="FunFam" id="3.40.47.10:FF:000019">
    <property type="entry name" value="Polyketide synthase type I"/>
    <property type="match status" value="1"/>
</dbReference>
<dbReference type="Gene3D" id="3.90.180.10">
    <property type="entry name" value="Medium-chain alcohol dehydrogenases, catalytic domain"/>
    <property type="match status" value="1"/>
</dbReference>
<reference evidence="13 14" key="1">
    <citation type="journal article" date="2018" name="Sci. Rep.">
        <title>Comparative genomics provides insights into the lifestyle and reveals functional heterogeneity of dark septate endophytic fungi.</title>
        <authorList>
            <person name="Knapp D.G."/>
            <person name="Nemeth J.B."/>
            <person name="Barry K."/>
            <person name="Hainaut M."/>
            <person name="Henrissat B."/>
            <person name="Johnson J."/>
            <person name="Kuo A."/>
            <person name="Lim J.H.P."/>
            <person name="Lipzen A."/>
            <person name="Nolan M."/>
            <person name="Ohm R.A."/>
            <person name="Tamas L."/>
            <person name="Grigoriev I.V."/>
            <person name="Spatafora J.W."/>
            <person name="Nagy L.G."/>
            <person name="Kovacs G.M."/>
        </authorList>
    </citation>
    <scope>NUCLEOTIDE SEQUENCE [LARGE SCALE GENOMIC DNA]</scope>
    <source>
        <strain evidence="13 14">DSE2036</strain>
    </source>
</reference>
<dbReference type="OrthoDB" id="329835at2759"/>
<dbReference type="InterPro" id="IPR001227">
    <property type="entry name" value="Ac_transferase_dom_sf"/>
</dbReference>
<dbReference type="Pfam" id="PF07993">
    <property type="entry name" value="NAD_binding_4"/>
    <property type="match status" value="1"/>
</dbReference>
<dbReference type="Gene3D" id="3.10.129.110">
    <property type="entry name" value="Polyketide synthase dehydratase"/>
    <property type="match status" value="1"/>
</dbReference>
<dbReference type="SUPFAM" id="SSF51735">
    <property type="entry name" value="NAD(P)-binding Rossmann-fold domains"/>
    <property type="match status" value="3"/>
</dbReference>
<dbReference type="InterPro" id="IPR057326">
    <property type="entry name" value="KR_dom"/>
</dbReference>
<dbReference type="InterPro" id="IPR045851">
    <property type="entry name" value="AMP-bd_C_sf"/>
</dbReference>
<feature type="active site" description="Proton donor; for dehydratase activity" evidence="9">
    <location>
        <position position="1140"/>
    </location>
</feature>
<dbReference type="SMART" id="SM00823">
    <property type="entry name" value="PKS_PP"/>
    <property type="match status" value="2"/>
</dbReference>
<dbReference type="InterPro" id="IPR014043">
    <property type="entry name" value="Acyl_transferase_dom"/>
</dbReference>
<dbReference type="PROSITE" id="PS52019">
    <property type="entry name" value="PKS_MFAS_DH"/>
    <property type="match status" value="1"/>
</dbReference>
<evidence type="ECO:0000256" key="4">
    <source>
        <dbReference type="ARBA" id="ARBA00022679"/>
    </source>
</evidence>
<dbReference type="SMART" id="SM00826">
    <property type="entry name" value="PKS_DH"/>
    <property type="match status" value="1"/>
</dbReference>
<evidence type="ECO:0000256" key="5">
    <source>
        <dbReference type="ARBA" id="ARBA00023002"/>
    </source>
</evidence>
<dbReference type="Pfam" id="PF00109">
    <property type="entry name" value="ketoacyl-synt"/>
    <property type="match status" value="1"/>
</dbReference>
<evidence type="ECO:0000259" key="12">
    <source>
        <dbReference type="PROSITE" id="PS52019"/>
    </source>
</evidence>
<dbReference type="Gene3D" id="3.30.559.30">
    <property type="entry name" value="Nonribosomal peptide synthetase, condensation domain"/>
    <property type="match status" value="1"/>
</dbReference>
<dbReference type="PANTHER" id="PTHR43775:SF29">
    <property type="entry name" value="ASPERFURANONE POLYKETIDE SYNTHASE AFOG-RELATED"/>
    <property type="match status" value="1"/>
</dbReference>
<dbReference type="InterPro" id="IPR020807">
    <property type="entry name" value="PKS_DH"/>
</dbReference>
<evidence type="ECO:0000256" key="3">
    <source>
        <dbReference type="ARBA" id="ARBA00022598"/>
    </source>
</evidence>
<dbReference type="Pfam" id="PF08659">
    <property type="entry name" value="KR"/>
    <property type="match status" value="1"/>
</dbReference>
<dbReference type="Gene3D" id="1.10.1200.10">
    <property type="entry name" value="ACP-like"/>
    <property type="match status" value="2"/>
</dbReference>
<dbReference type="GO" id="GO:0004312">
    <property type="term" value="F:fatty acid synthase activity"/>
    <property type="evidence" value="ECO:0007669"/>
    <property type="project" value="TreeGrafter"/>
</dbReference>
<dbReference type="SMART" id="SM00825">
    <property type="entry name" value="PKS_KS"/>
    <property type="match status" value="1"/>
</dbReference>
<dbReference type="SUPFAM" id="SSF52151">
    <property type="entry name" value="FabD/lysophospholipase-like"/>
    <property type="match status" value="1"/>
</dbReference>
<name>A0A2V1DC57_9PLEO</name>
<keyword evidence="6" id="KW-0511">Multifunctional enzyme</keyword>
<proteinExistence type="inferred from homology"/>
<dbReference type="Proteomes" id="UP000244855">
    <property type="component" value="Unassembled WGS sequence"/>
</dbReference>
<keyword evidence="3" id="KW-0436">Ligase</keyword>
<evidence type="ECO:0000256" key="2">
    <source>
        <dbReference type="ARBA" id="ARBA00022553"/>
    </source>
</evidence>
<dbReference type="NCBIfam" id="TIGR01733">
    <property type="entry name" value="AA-adenyl-dom"/>
    <property type="match status" value="1"/>
</dbReference>
<dbReference type="SUPFAM" id="SSF52777">
    <property type="entry name" value="CoA-dependent acyltransferases"/>
    <property type="match status" value="2"/>
</dbReference>
<dbReference type="SMART" id="SM00822">
    <property type="entry name" value="PKS_KR"/>
    <property type="match status" value="1"/>
</dbReference>
<dbReference type="Pfam" id="PF16197">
    <property type="entry name" value="KAsynt_C_assoc"/>
    <property type="match status" value="1"/>
</dbReference>
<keyword evidence="5" id="KW-0560">Oxidoreductase</keyword>
<dbReference type="InterPro" id="IPR042104">
    <property type="entry name" value="PKS_dehydratase_sf"/>
</dbReference>
<dbReference type="InterPro" id="IPR014031">
    <property type="entry name" value="Ketoacyl_synth_C"/>
</dbReference>
<dbReference type="InterPro" id="IPR014030">
    <property type="entry name" value="Ketoacyl_synth_N"/>
</dbReference>
<dbReference type="PROSITE" id="PS00606">
    <property type="entry name" value="KS3_1"/>
    <property type="match status" value="1"/>
</dbReference>
<feature type="domain" description="PKS/mFAS DH" evidence="12">
    <location>
        <begin position="928"/>
        <end position="1234"/>
    </location>
</feature>
<dbReference type="InterPro" id="IPR016035">
    <property type="entry name" value="Acyl_Trfase/lysoPLipase"/>
</dbReference>
<dbReference type="InterPro" id="IPR020845">
    <property type="entry name" value="AMP-binding_CS"/>
</dbReference>
<dbReference type="InterPro" id="IPR020806">
    <property type="entry name" value="PKS_PP-bd"/>
</dbReference>
<keyword evidence="1" id="KW-0596">Phosphopantetheine</keyword>
<protein>
    <submittedName>
        <fullName evidence="13">Putative polyketide synthase</fullName>
    </submittedName>
</protein>
<dbReference type="SMART" id="SM00827">
    <property type="entry name" value="PKS_AT"/>
    <property type="match status" value="1"/>
</dbReference>
<dbReference type="GO" id="GO:0016874">
    <property type="term" value="F:ligase activity"/>
    <property type="evidence" value="ECO:0007669"/>
    <property type="project" value="UniProtKB-KW"/>
</dbReference>
<dbReference type="InterPro" id="IPR010071">
    <property type="entry name" value="AA_adenyl_dom"/>
</dbReference>
<dbReference type="CDD" id="cd00833">
    <property type="entry name" value="PKS"/>
    <property type="match status" value="1"/>
</dbReference>
<dbReference type="InterPro" id="IPR001242">
    <property type="entry name" value="Condensation_dom"/>
</dbReference>
<accession>A0A2V1DC57</accession>
<evidence type="ECO:0000256" key="9">
    <source>
        <dbReference type="PROSITE-ProRule" id="PRU01363"/>
    </source>
</evidence>
<dbReference type="InterPro" id="IPR036291">
    <property type="entry name" value="NAD(P)-bd_dom_sf"/>
</dbReference>
<dbReference type="Gene3D" id="3.30.300.30">
    <property type="match status" value="1"/>
</dbReference>
<dbReference type="GO" id="GO:0044550">
    <property type="term" value="P:secondary metabolite biosynthetic process"/>
    <property type="evidence" value="ECO:0007669"/>
    <property type="project" value="TreeGrafter"/>
</dbReference>
<dbReference type="InterPro" id="IPR049551">
    <property type="entry name" value="PKS_DH_C"/>
</dbReference>
<evidence type="ECO:0000313" key="13">
    <source>
        <dbReference type="EMBL" id="PVH95143.1"/>
    </source>
</evidence>
<dbReference type="InterPro" id="IPR016039">
    <property type="entry name" value="Thiolase-like"/>
</dbReference>
<dbReference type="InterPro" id="IPR049900">
    <property type="entry name" value="PKS_mFAS_DH"/>
</dbReference>
<feature type="region of interest" description="N-terminal hotdog fold" evidence="9">
    <location>
        <begin position="928"/>
        <end position="1061"/>
    </location>
</feature>
<evidence type="ECO:0000313" key="14">
    <source>
        <dbReference type="Proteomes" id="UP000244855"/>
    </source>
</evidence>
<dbReference type="InterPro" id="IPR032821">
    <property type="entry name" value="PKS_assoc"/>
</dbReference>
<comment type="similarity">
    <text evidence="8">Belongs to the NRP synthetase family.</text>
</comment>
<dbReference type="SUPFAM" id="SSF53901">
    <property type="entry name" value="Thiolase-like"/>
    <property type="match status" value="1"/>
</dbReference>
<feature type="region of interest" description="C-terminal hotdog fold" evidence="9">
    <location>
        <begin position="1076"/>
        <end position="1234"/>
    </location>
</feature>
<dbReference type="PANTHER" id="PTHR43775">
    <property type="entry name" value="FATTY ACID SYNTHASE"/>
    <property type="match status" value="1"/>
</dbReference>
<dbReference type="Pfam" id="PF14765">
    <property type="entry name" value="PS-DH"/>
    <property type="match status" value="1"/>
</dbReference>
<keyword evidence="2" id="KW-0597">Phosphoprotein</keyword>
<dbReference type="Pfam" id="PF23297">
    <property type="entry name" value="ACP_SdgA_C"/>
    <property type="match status" value="1"/>
</dbReference>